<feature type="region of interest" description="Disordered" evidence="1">
    <location>
        <begin position="304"/>
        <end position="325"/>
    </location>
</feature>
<feature type="compositionally biased region" description="Pro residues" evidence="1">
    <location>
        <begin position="395"/>
        <end position="408"/>
    </location>
</feature>
<keyword evidence="3" id="KW-1185">Reference proteome</keyword>
<feature type="compositionally biased region" description="Low complexity" evidence="1">
    <location>
        <begin position="23"/>
        <end position="42"/>
    </location>
</feature>
<organism evidence="2 3">
    <name type="scientific">Hypsibius exemplaris</name>
    <name type="common">Freshwater tardigrade</name>
    <dbReference type="NCBI Taxonomy" id="2072580"/>
    <lineage>
        <taxon>Eukaryota</taxon>
        <taxon>Metazoa</taxon>
        <taxon>Ecdysozoa</taxon>
        <taxon>Tardigrada</taxon>
        <taxon>Eutardigrada</taxon>
        <taxon>Parachela</taxon>
        <taxon>Hypsibioidea</taxon>
        <taxon>Hypsibiidae</taxon>
        <taxon>Hypsibius</taxon>
    </lineage>
</organism>
<feature type="region of interest" description="Disordered" evidence="1">
    <location>
        <begin position="176"/>
        <end position="208"/>
    </location>
</feature>
<proteinExistence type="predicted"/>
<feature type="region of interest" description="Disordered" evidence="1">
    <location>
        <begin position="23"/>
        <end position="65"/>
    </location>
</feature>
<dbReference type="EMBL" id="MTYJ01000109">
    <property type="protein sequence ID" value="OQV14174.1"/>
    <property type="molecule type" value="Genomic_DNA"/>
</dbReference>
<evidence type="ECO:0000256" key="1">
    <source>
        <dbReference type="SAM" id="MobiDB-lite"/>
    </source>
</evidence>
<feature type="region of interest" description="Disordered" evidence="1">
    <location>
        <begin position="357"/>
        <end position="408"/>
    </location>
</feature>
<evidence type="ECO:0000313" key="3">
    <source>
        <dbReference type="Proteomes" id="UP000192578"/>
    </source>
</evidence>
<feature type="compositionally biased region" description="Basic and acidic residues" evidence="1">
    <location>
        <begin position="307"/>
        <end position="325"/>
    </location>
</feature>
<protein>
    <submittedName>
        <fullName evidence="2">Uncharacterized protein</fullName>
    </submittedName>
</protein>
<sequence>MDTDAAGGGGVNAGAIAATTATKSLAARAAAPPHASSTSSSSHNLSRHQNADSTHHVDPSAVSSSGAVASKLDKLAASFRSLGTSSVLSPPPPLGGREGTISDTIYVREMSDESAKQAAALSEQNGGETESLLSADAKEDGEIRRGDALGVRSQGEKHQLLFRALQKRFVCPNYATPHPAAPPATPKSSSHDLKLSKGGVKPNYTSGHLKTMPVEKAKEVDQLMNRLEDALHFRKPPFDTWDNLLNKLSGVQQKQLVLNYANLEIAWSKSMGSGEDENGAIFREHLTTFQEMMEELSREVLQIQGIDPRDSSDTLPRRRSSDQPDLQELHARLFRSQTSFDSAATAGFAAFPPTVDGMSGPSADSFRQFPSYLSSEPTVRPPPRAPSKTLLSEPPKYPPPFPPPVQRD</sequence>
<feature type="compositionally biased region" description="Polar residues" evidence="1">
    <location>
        <begin position="122"/>
        <end position="132"/>
    </location>
</feature>
<dbReference type="AlphaFoldDB" id="A0A1W0WG33"/>
<reference evidence="3" key="1">
    <citation type="submission" date="2017-01" db="EMBL/GenBank/DDBJ databases">
        <title>Comparative genomics of anhydrobiosis in the tardigrade Hypsibius dujardini.</title>
        <authorList>
            <person name="Yoshida Y."/>
            <person name="Koutsovoulos G."/>
            <person name="Laetsch D."/>
            <person name="Stevens L."/>
            <person name="Kumar S."/>
            <person name="Horikawa D."/>
            <person name="Ishino K."/>
            <person name="Komine S."/>
            <person name="Tomita M."/>
            <person name="Blaxter M."/>
            <person name="Arakawa K."/>
        </authorList>
    </citation>
    <scope>NUCLEOTIDE SEQUENCE [LARGE SCALE GENOMIC DNA]</scope>
    <source>
        <strain evidence="3">Z151</strain>
    </source>
</reference>
<dbReference type="Proteomes" id="UP000192578">
    <property type="component" value="Unassembled WGS sequence"/>
</dbReference>
<name>A0A1W0WG33_HYPEX</name>
<gene>
    <name evidence="2" type="ORF">BV898_11645</name>
</gene>
<evidence type="ECO:0000313" key="2">
    <source>
        <dbReference type="EMBL" id="OQV14174.1"/>
    </source>
</evidence>
<feature type="region of interest" description="Disordered" evidence="1">
    <location>
        <begin position="112"/>
        <end position="132"/>
    </location>
</feature>
<dbReference type="OrthoDB" id="10067790at2759"/>
<comment type="caution">
    <text evidence="2">The sequence shown here is derived from an EMBL/GenBank/DDBJ whole genome shotgun (WGS) entry which is preliminary data.</text>
</comment>
<accession>A0A1W0WG33</accession>
<feature type="compositionally biased region" description="Basic and acidic residues" evidence="1">
    <location>
        <begin position="49"/>
        <end position="58"/>
    </location>
</feature>